<evidence type="ECO:0000313" key="3">
    <source>
        <dbReference type="EMBL" id="QQP90460.1"/>
    </source>
</evidence>
<keyword evidence="2" id="KW-1133">Transmembrane helix</keyword>
<evidence type="ECO:0000313" key="4">
    <source>
        <dbReference type="Proteomes" id="UP000595197"/>
    </source>
</evidence>
<keyword evidence="4" id="KW-1185">Reference proteome</keyword>
<feature type="transmembrane region" description="Helical" evidence="2">
    <location>
        <begin position="6"/>
        <end position="26"/>
    </location>
</feature>
<sequence>MKPEDIIGAWLAGLAIWAAAMLCVVLSGPIEDRSGPVPTPAGITIDDWYAGAWRDEGQREWDEADRPDRLRPDLPRLPAEGPAGRPSGIEVSLSPLAPPGGQQGADDQQDDQPGGKQ</sequence>
<dbReference type="EMBL" id="CP067420">
    <property type="protein sequence ID" value="QQP90460.1"/>
    <property type="molecule type" value="Genomic_DNA"/>
</dbReference>
<name>A0ABX7B7V4_9PROT</name>
<dbReference type="Proteomes" id="UP000595197">
    <property type="component" value="Chromosome"/>
</dbReference>
<keyword evidence="2" id="KW-0812">Transmembrane</keyword>
<proteinExistence type="predicted"/>
<dbReference type="RefSeq" id="WP_201077556.1">
    <property type="nucleotide sequence ID" value="NZ_CP067420.1"/>
</dbReference>
<keyword evidence="2" id="KW-0472">Membrane</keyword>
<gene>
    <name evidence="3" type="ORF">IGS68_04170</name>
</gene>
<reference evidence="3" key="1">
    <citation type="submission" date="2021-02" db="EMBL/GenBank/DDBJ databases">
        <title>Skermanella TT6 skin isolate.</title>
        <authorList>
            <person name="Lee K."/>
            <person name="Ganzorig M."/>
        </authorList>
    </citation>
    <scope>NUCLEOTIDE SEQUENCE</scope>
    <source>
        <strain evidence="3">TT6</strain>
    </source>
</reference>
<organism evidence="3 4">
    <name type="scientific">Skermanella cutis</name>
    <dbReference type="NCBI Taxonomy" id="2775420"/>
    <lineage>
        <taxon>Bacteria</taxon>
        <taxon>Pseudomonadati</taxon>
        <taxon>Pseudomonadota</taxon>
        <taxon>Alphaproteobacteria</taxon>
        <taxon>Rhodospirillales</taxon>
        <taxon>Azospirillaceae</taxon>
        <taxon>Skermanella</taxon>
    </lineage>
</organism>
<evidence type="ECO:0000256" key="1">
    <source>
        <dbReference type="SAM" id="MobiDB-lite"/>
    </source>
</evidence>
<feature type="region of interest" description="Disordered" evidence="1">
    <location>
        <begin position="56"/>
        <end position="117"/>
    </location>
</feature>
<evidence type="ECO:0000256" key="2">
    <source>
        <dbReference type="SAM" id="Phobius"/>
    </source>
</evidence>
<protein>
    <submittedName>
        <fullName evidence="3">Uncharacterized protein</fullName>
    </submittedName>
</protein>
<feature type="compositionally biased region" description="Basic and acidic residues" evidence="1">
    <location>
        <begin position="56"/>
        <end position="74"/>
    </location>
</feature>
<accession>A0ABX7B7V4</accession>